<gene>
    <name evidence="2" type="ORF">UFOPK3772_02099</name>
</gene>
<dbReference type="InterPro" id="IPR015424">
    <property type="entry name" value="PyrdxlP-dep_Trfase"/>
</dbReference>
<dbReference type="InterPro" id="IPR051446">
    <property type="entry name" value="HTH_trans_reg/aminotransferase"/>
</dbReference>
<dbReference type="AlphaFoldDB" id="A0A6J7KUR0"/>
<dbReference type="Gene3D" id="3.40.640.10">
    <property type="entry name" value="Type I PLP-dependent aspartate aminotransferase-like (Major domain)"/>
    <property type="match status" value="1"/>
</dbReference>
<proteinExistence type="predicted"/>
<dbReference type="CDD" id="cd00609">
    <property type="entry name" value="AAT_like"/>
    <property type="match status" value="1"/>
</dbReference>
<dbReference type="InterPro" id="IPR015422">
    <property type="entry name" value="PyrdxlP-dep_Trfase_small"/>
</dbReference>
<evidence type="ECO:0000313" key="2">
    <source>
        <dbReference type="EMBL" id="CAB4959457.1"/>
    </source>
</evidence>
<dbReference type="GO" id="GO:0030170">
    <property type="term" value="F:pyridoxal phosphate binding"/>
    <property type="evidence" value="ECO:0007669"/>
    <property type="project" value="InterPro"/>
</dbReference>
<dbReference type="EMBL" id="CAFBNE010000071">
    <property type="protein sequence ID" value="CAB4959457.1"/>
    <property type="molecule type" value="Genomic_DNA"/>
</dbReference>
<name>A0A6J7KUR0_9ZZZZ</name>
<organism evidence="2">
    <name type="scientific">freshwater metagenome</name>
    <dbReference type="NCBI Taxonomy" id="449393"/>
    <lineage>
        <taxon>unclassified sequences</taxon>
        <taxon>metagenomes</taxon>
        <taxon>ecological metagenomes</taxon>
    </lineage>
</organism>
<evidence type="ECO:0000259" key="1">
    <source>
        <dbReference type="Pfam" id="PF00155"/>
    </source>
</evidence>
<dbReference type="Gene3D" id="3.90.1150.10">
    <property type="entry name" value="Aspartate Aminotransferase, domain 1"/>
    <property type="match status" value="1"/>
</dbReference>
<feature type="domain" description="Aminotransferase class I/classII large" evidence="1">
    <location>
        <begin position="84"/>
        <end position="381"/>
    </location>
</feature>
<sequence>MSEAWQALSAVGAIESRGRAGTFIQETSEPSRPVRYLSVGLAPSASGIDLSTSMPDPLLLPSLRTALEAVTGNSLAWTTSYLEDPVLPALEALLRSSWPYDPARLVTVDGALDGLARVIEQVVGLGDRVAMENPGFPALIDLLESRGAEIIPMAMDDSGVLPQELARALEQDPVAVFMHPRAQNPTGAAFTPARLGELVKVLRPFRAIVIETDHSGAIAESEDLSVGSFLVDRTVRIRSYSKSHGPDLRIAALSGPAHIVDPLMARRMLGPGWTSRILQSVLVQLLVDPHSQASVAHAAGVYSRRTFALKAALEEKGVRASPGDGLNIWVEVNDERSALLTLAAAGIRVAPGSPFMVEPLPAQFLRITSGLLPDEPEELAEIAGHVVVAARVLPSARGGIS</sequence>
<dbReference type="SUPFAM" id="SSF53383">
    <property type="entry name" value="PLP-dependent transferases"/>
    <property type="match status" value="1"/>
</dbReference>
<protein>
    <submittedName>
        <fullName evidence="2">Unannotated protein</fullName>
    </submittedName>
</protein>
<reference evidence="2" key="1">
    <citation type="submission" date="2020-05" db="EMBL/GenBank/DDBJ databases">
        <authorList>
            <person name="Chiriac C."/>
            <person name="Salcher M."/>
            <person name="Ghai R."/>
            <person name="Kavagutti S V."/>
        </authorList>
    </citation>
    <scope>NUCLEOTIDE SEQUENCE</scope>
</reference>
<dbReference type="InterPro" id="IPR004839">
    <property type="entry name" value="Aminotransferase_I/II_large"/>
</dbReference>
<accession>A0A6J7KUR0</accession>
<dbReference type="InterPro" id="IPR015421">
    <property type="entry name" value="PyrdxlP-dep_Trfase_major"/>
</dbReference>
<dbReference type="PANTHER" id="PTHR46577">
    <property type="entry name" value="HTH-TYPE TRANSCRIPTIONAL REGULATORY PROTEIN GABR"/>
    <property type="match status" value="1"/>
</dbReference>
<dbReference type="Pfam" id="PF00155">
    <property type="entry name" value="Aminotran_1_2"/>
    <property type="match status" value="1"/>
</dbReference>
<dbReference type="PANTHER" id="PTHR46577:SF1">
    <property type="entry name" value="HTH-TYPE TRANSCRIPTIONAL REGULATORY PROTEIN GABR"/>
    <property type="match status" value="1"/>
</dbReference>